<evidence type="ECO:0000313" key="2">
    <source>
        <dbReference type="Proteomes" id="UP000002029"/>
    </source>
</evidence>
<dbReference type="eggNOG" id="ENOG5034BT7">
    <property type="taxonomic scope" value="Bacteria"/>
</dbReference>
<accession>D2B552</accession>
<proteinExistence type="predicted"/>
<protein>
    <submittedName>
        <fullName evidence="1">Uncharacterized protein</fullName>
    </submittedName>
</protein>
<dbReference type="EMBL" id="CP001814">
    <property type="protein sequence ID" value="ACZ87576.1"/>
    <property type="molecule type" value="Genomic_DNA"/>
</dbReference>
<name>D2B552_STRRD</name>
<dbReference type="Proteomes" id="UP000002029">
    <property type="component" value="Chromosome"/>
</dbReference>
<gene>
    <name evidence="1" type="ordered locus">Sros_4735</name>
</gene>
<dbReference type="HOGENOM" id="CLU_1884679_0_0_11"/>
<dbReference type="AlphaFoldDB" id="D2B552"/>
<reference evidence="1 2" key="1">
    <citation type="journal article" date="2010" name="Stand. Genomic Sci.">
        <title>Complete genome sequence of Streptosporangium roseum type strain (NI 9100).</title>
        <authorList>
            <person name="Nolan M."/>
            <person name="Sikorski J."/>
            <person name="Jando M."/>
            <person name="Lucas S."/>
            <person name="Lapidus A."/>
            <person name="Glavina Del Rio T."/>
            <person name="Chen F."/>
            <person name="Tice H."/>
            <person name="Pitluck S."/>
            <person name="Cheng J.F."/>
            <person name="Chertkov O."/>
            <person name="Sims D."/>
            <person name="Meincke L."/>
            <person name="Brettin T."/>
            <person name="Han C."/>
            <person name="Detter J.C."/>
            <person name="Bruce D."/>
            <person name="Goodwin L."/>
            <person name="Land M."/>
            <person name="Hauser L."/>
            <person name="Chang Y.J."/>
            <person name="Jeffries C.D."/>
            <person name="Ivanova N."/>
            <person name="Mavromatis K."/>
            <person name="Mikhailova N."/>
            <person name="Chen A."/>
            <person name="Palaniappan K."/>
            <person name="Chain P."/>
            <person name="Rohde M."/>
            <person name="Goker M."/>
            <person name="Bristow J."/>
            <person name="Eisen J.A."/>
            <person name="Markowitz V."/>
            <person name="Hugenholtz P."/>
            <person name="Kyrpides N.C."/>
            <person name="Klenk H.P."/>
        </authorList>
    </citation>
    <scope>NUCLEOTIDE SEQUENCE [LARGE SCALE GENOMIC DNA]</scope>
    <source>
        <strain evidence="2">ATCC 12428 / DSM 43021 / JCM 3005 / NI 9100</strain>
    </source>
</reference>
<dbReference type="STRING" id="479432.Sros_4735"/>
<sequence length="135" mass="14787">MHISHGGPLPIVILEPETPGAGADDLRSRYGWPEWDLSVIPEPDPAWRLRMNIATQSMETIAHVDHEGWSDVVLREAPEVTKLPDDWWHLLDRTEHVLLCGPAAAVRSHATPADALTAAAGAGPLRAVVARVRFL</sequence>
<dbReference type="KEGG" id="sro:Sros_4735"/>
<evidence type="ECO:0000313" key="1">
    <source>
        <dbReference type="EMBL" id="ACZ87576.1"/>
    </source>
</evidence>
<organism evidence="1 2">
    <name type="scientific">Streptosporangium roseum (strain ATCC 12428 / DSM 43021 / JCM 3005 / KCTC 9067 / NCIMB 10171 / NRRL 2505 / NI 9100)</name>
    <dbReference type="NCBI Taxonomy" id="479432"/>
    <lineage>
        <taxon>Bacteria</taxon>
        <taxon>Bacillati</taxon>
        <taxon>Actinomycetota</taxon>
        <taxon>Actinomycetes</taxon>
        <taxon>Streptosporangiales</taxon>
        <taxon>Streptosporangiaceae</taxon>
        <taxon>Streptosporangium</taxon>
    </lineage>
</organism>
<keyword evidence="2" id="KW-1185">Reference proteome</keyword>